<dbReference type="InterPro" id="IPR052034">
    <property type="entry name" value="NasD-like"/>
</dbReference>
<dbReference type="PRINTS" id="PR00368">
    <property type="entry name" value="FADPNR"/>
</dbReference>
<dbReference type="SUPFAM" id="SSF56014">
    <property type="entry name" value="Nitrite and sulphite reductase 4Fe-4S domain-like"/>
    <property type="match status" value="1"/>
</dbReference>
<evidence type="ECO:0000256" key="5">
    <source>
        <dbReference type="ARBA" id="ARBA00010429"/>
    </source>
</evidence>
<keyword evidence="13" id="KW-0408">Iron</keyword>
<dbReference type="PRINTS" id="PR00411">
    <property type="entry name" value="PNDRDTASEI"/>
</dbReference>
<dbReference type="InterPro" id="IPR005117">
    <property type="entry name" value="NiRdtase/SiRdtase_haem-b_fer"/>
</dbReference>
<evidence type="ECO:0000256" key="7">
    <source>
        <dbReference type="ARBA" id="ARBA00022617"/>
    </source>
</evidence>
<dbReference type="SUPFAM" id="SSF51905">
    <property type="entry name" value="FAD/NAD(P)-binding domain"/>
    <property type="match status" value="2"/>
</dbReference>
<evidence type="ECO:0000256" key="10">
    <source>
        <dbReference type="ARBA" id="ARBA00022723"/>
    </source>
</evidence>
<dbReference type="CDD" id="cd19944">
    <property type="entry name" value="NirB_Fer2_BFD-like_2"/>
    <property type="match status" value="1"/>
</dbReference>
<keyword evidence="6" id="KW-0004">4Fe-4S</keyword>
<evidence type="ECO:0000259" key="22">
    <source>
        <dbReference type="Pfam" id="PF07992"/>
    </source>
</evidence>
<evidence type="ECO:0000256" key="2">
    <source>
        <dbReference type="ARBA" id="ARBA00001966"/>
    </source>
</evidence>
<dbReference type="Pfam" id="PF18267">
    <property type="entry name" value="Rubredoxin_C"/>
    <property type="match status" value="1"/>
</dbReference>
<evidence type="ECO:0000256" key="3">
    <source>
        <dbReference type="ARBA" id="ARBA00001974"/>
    </source>
</evidence>
<dbReference type="InterPro" id="IPR041854">
    <property type="entry name" value="BFD-like_2Fe2S-bd_dom_sf"/>
</dbReference>
<keyword evidence="25" id="KW-1185">Reference proteome</keyword>
<evidence type="ECO:0000256" key="15">
    <source>
        <dbReference type="ARBA" id="ARBA00023063"/>
    </source>
</evidence>
<keyword evidence="10" id="KW-0479">Metal-binding</keyword>
<comment type="caution">
    <text evidence="24">The sequence shown here is derived from an EMBL/GenBank/DDBJ whole genome shotgun (WGS) entry which is preliminary data.</text>
</comment>
<comment type="cofactor">
    <cofactor evidence="3 17">
        <name>FAD</name>
        <dbReference type="ChEBI" id="CHEBI:57692"/>
    </cofactor>
</comment>
<dbReference type="SUPFAM" id="SSF55124">
    <property type="entry name" value="Nitrite/Sulfite reductase N-terminal domain-like"/>
    <property type="match status" value="1"/>
</dbReference>
<evidence type="ECO:0000256" key="16">
    <source>
        <dbReference type="ARBA" id="ARBA00034078"/>
    </source>
</evidence>
<dbReference type="InterPro" id="IPR017121">
    <property type="entry name" value="Nitrite_Rdtase_lsu"/>
</dbReference>
<evidence type="ECO:0000256" key="17">
    <source>
        <dbReference type="PIRNR" id="PIRNR037149"/>
    </source>
</evidence>
<gene>
    <name evidence="24" type="primary">nirB</name>
    <name evidence="24" type="ORF">ACFOEB_03995</name>
</gene>
<evidence type="ECO:0000256" key="11">
    <source>
        <dbReference type="ARBA" id="ARBA00022827"/>
    </source>
</evidence>
<evidence type="ECO:0000313" key="24">
    <source>
        <dbReference type="EMBL" id="MFC3154354.1"/>
    </source>
</evidence>
<sequence>MSKQRIIVVGNGMVGHKFIDAVVTSDQADQYEVITFSEEPRLAYDRVKLSSYFSGSSVEDLMLTSEESYKNSGVVYTLNDKVVEIDHDAQTVKTAAGRVEGYDKLILATGSYPFVPPIPGKDQPHCLVYRTIEDLEAITESAKQSKTGVVVGGGLLGLEAANALQNLGLDTHVIEFAPRLMAVQLDEGGGSLLRRKIEELGVSVHTEKNTQQIVAGDECRYRMEFADGSHLDTDMIVFSAGIRPQDEIARNNGIDIGERGGITIDNYCRTSVKDIYAIGECALWDSKIFGLVAPGYQMAKVALSHIQGGDEQFTGADMSTKLKLLGVDVASIGDAHARTPGAQSYTFEDGVKGVYKRMIISEDGKKLLGAVLVGEAEAYGTLQQICVNNMDLPADPEQMILPQTDGTASVGMGVDALPDTAQLCSCLDVSKGDIVEAVQGGCTDMGGIKSCTGATTGCGGCTALVKQVMDSELENLGIEVKNDICEHFAYSRVELADIIRVKKIESFDELLQSHGNGLGCEICKPAIGSILASYWNEYVLSDNLVGLQDTNDIYLGNMQKDGTYSVVPRVAGGEITPDKLIVLGEVAKKYDLYTKITGGQRIDLFGAQLHELPEIWRTLVDAGFETGHAYGKSLRTVKSCVGNTWCRYGVQDSVGMAIALEDRYKGLRSPHKIKFAVSGCTRECAEAQSKDIGVIATENGWNLYVCGNGGMRPRHGDLFATDLDDETLVKYIDRVLMFYIRTADRLQRTSVWLENLEGGLDYLREVVINDKLNLGQELEDEMTHNIGKYQCEWKTTIESPEKLKRFSHYINAAEPDSSLAYVAERGQKRPAREEERENQIPAVELA</sequence>
<feature type="compositionally biased region" description="Basic and acidic residues" evidence="18">
    <location>
        <begin position="825"/>
        <end position="838"/>
    </location>
</feature>
<evidence type="ECO:0000259" key="21">
    <source>
        <dbReference type="Pfam" id="PF04324"/>
    </source>
</evidence>
<dbReference type="PROSITE" id="PS00365">
    <property type="entry name" value="NIR_SIR"/>
    <property type="match status" value="1"/>
</dbReference>
<dbReference type="Gene3D" id="1.10.10.1100">
    <property type="entry name" value="BFD-like [2Fe-2S]-binding domain"/>
    <property type="match status" value="1"/>
</dbReference>
<evidence type="ECO:0000259" key="23">
    <source>
        <dbReference type="Pfam" id="PF18267"/>
    </source>
</evidence>
<evidence type="ECO:0000256" key="6">
    <source>
        <dbReference type="ARBA" id="ARBA00022485"/>
    </source>
</evidence>
<evidence type="ECO:0000256" key="1">
    <source>
        <dbReference type="ARBA" id="ARBA00001929"/>
    </source>
</evidence>
<evidence type="ECO:0000256" key="14">
    <source>
        <dbReference type="ARBA" id="ARBA00023014"/>
    </source>
</evidence>
<comment type="similarity">
    <text evidence="5">Belongs to the nitrite and sulfite reductase 4Fe-4S domain family.</text>
</comment>
<evidence type="ECO:0000256" key="18">
    <source>
        <dbReference type="SAM" id="MobiDB-lite"/>
    </source>
</evidence>
<dbReference type="InterPro" id="IPR006067">
    <property type="entry name" value="NO2/SO3_Rdtase_4Fe4S_dom"/>
</dbReference>
<evidence type="ECO:0000259" key="19">
    <source>
        <dbReference type="Pfam" id="PF01077"/>
    </source>
</evidence>
<comment type="pathway">
    <text evidence="4">Nitrogen metabolism; nitrate reduction (assimilation).</text>
</comment>
<evidence type="ECO:0000259" key="20">
    <source>
        <dbReference type="Pfam" id="PF03460"/>
    </source>
</evidence>
<feature type="domain" description="NADH-rubredoxin oxidoreductase C-terminal" evidence="23">
    <location>
        <begin position="319"/>
        <end position="384"/>
    </location>
</feature>
<dbReference type="Pfam" id="PF01077">
    <property type="entry name" value="NIR_SIR"/>
    <property type="match status" value="1"/>
</dbReference>
<name>A0ABV7HKF3_9GAMM</name>
<dbReference type="Pfam" id="PF03460">
    <property type="entry name" value="NIR_SIR_ferr"/>
    <property type="match status" value="1"/>
</dbReference>
<evidence type="ECO:0000256" key="8">
    <source>
        <dbReference type="ARBA" id="ARBA00022630"/>
    </source>
</evidence>
<dbReference type="NCBIfam" id="NF011565">
    <property type="entry name" value="PRK14989.1"/>
    <property type="match status" value="1"/>
</dbReference>
<dbReference type="InterPro" id="IPR045854">
    <property type="entry name" value="NO2/SO3_Rdtase_4Fe4S_sf"/>
</dbReference>
<keyword evidence="7" id="KW-0349">Heme</keyword>
<dbReference type="PIRSF" id="PIRSF037149">
    <property type="entry name" value="NirB"/>
    <property type="match status" value="1"/>
</dbReference>
<comment type="cofactor">
    <cofactor evidence="2">
        <name>[4Fe-4S] cluster</name>
        <dbReference type="ChEBI" id="CHEBI:49883"/>
    </cofactor>
</comment>
<dbReference type="InterPro" id="IPR016156">
    <property type="entry name" value="FAD/NAD-linked_Rdtase_dimer_sf"/>
</dbReference>
<dbReference type="Pfam" id="PF07992">
    <property type="entry name" value="Pyr_redox_2"/>
    <property type="match status" value="1"/>
</dbReference>
<organism evidence="24 25">
    <name type="scientific">Gilvimarinus japonicus</name>
    <dbReference type="NCBI Taxonomy" id="1796469"/>
    <lineage>
        <taxon>Bacteria</taxon>
        <taxon>Pseudomonadati</taxon>
        <taxon>Pseudomonadota</taxon>
        <taxon>Gammaproteobacteria</taxon>
        <taxon>Cellvibrionales</taxon>
        <taxon>Cellvibrionaceae</taxon>
        <taxon>Gilvimarinus</taxon>
    </lineage>
</organism>
<dbReference type="InterPro" id="IPR036136">
    <property type="entry name" value="Nit/Sulf_reduc_fer-like_dom_sf"/>
</dbReference>
<evidence type="ECO:0000313" key="25">
    <source>
        <dbReference type="Proteomes" id="UP001595548"/>
    </source>
</evidence>
<keyword evidence="14" id="KW-0411">Iron-sulfur</keyword>
<reference evidence="25" key="1">
    <citation type="journal article" date="2019" name="Int. J. Syst. Evol. Microbiol.">
        <title>The Global Catalogue of Microorganisms (GCM) 10K type strain sequencing project: providing services to taxonomists for standard genome sequencing and annotation.</title>
        <authorList>
            <consortium name="The Broad Institute Genomics Platform"/>
            <consortium name="The Broad Institute Genome Sequencing Center for Infectious Disease"/>
            <person name="Wu L."/>
            <person name="Ma J."/>
        </authorList>
    </citation>
    <scope>NUCLEOTIDE SEQUENCE [LARGE SCALE GENOMIC DNA]</scope>
    <source>
        <strain evidence="25">KCTC 52141</strain>
    </source>
</reference>
<dbReference type="Gene3D" id="3.30.413.10">
    <property type="entry name" value="Sulfite Reductase Hemoprotein, domain 1"/>
    <property type="match status" value="1"/>
</dbReference>
<dbReference type="InterPro" id="IPR012744">
    <property type="entry name" value="Nitri_red_NirB"/>
</dbReference>
<dbReference type="Gene3D" id="3.30.390.30">
    <property type="match status" value="1"/>
</dbReference>
<feature type="domain" description="Nitrite/sulphite reductase 4Fe-4S" evidence="19">
    <location>
        <begin position="631"/>
        <end position="767"/>
    </location>
</feature>
<dbReference type="InterPro" id="IPR007419">
    <property type="entry name" value="BFD-like_2Fe2S-bd_dom"/>
</dbReference>
<dbReference type="Pfam" id="PF04324">
    <property type="entry name" value="Fer2_BFD"/>
    <property type="match status" value="1"/>
</dbReference>
<dbReference type="InterPro" id="IPR036188">
    <property type="entry name" value="FAD/NAD-bd_sf"/>
</dbReference>
<dbReference type="NCBIfam" id="TIGR02374">
    <property type="entry name" value="nitri_red_nirB"/>
    <property type="match status" value="1"/>
</dbReference>
<dbReference type="Gene3D" id="3.50.50.60">
    <property type="entry name" value="FAD/NAD(P)-binding domain"/>
    <property type="match status" value="2"/>
</dbReference>
<protein>
    <submittedName>
        <fullName evidence="24">Nitrite reductase large subunit NirB</fullName>
    </submittedName>
</protein>
<dbReference type="InterPro" id="IPR006066">
    <property type="entry name" value="NO2/SO3_Rdtase_FeS/sirohaem_BS"/>
</dbReference>
<feature type="domain" description="FAD/NAD(P)-binding" evidence="22">
    <location>
        <begin position="5"/>
        <end position="301"/>
    </location>
</feature>
<dbReference type="PANTHER" id="PTHR43809:SF1">
    <property type="entry name" value="NITRITE REDUCTASE (NADH) LARGE SUBUNIT"/>
    <property type="match status" value="1"/>
</dbReference>
<dbReference type="RefSeq" id="WP_382414563.1">
    <property type="nucleotide sequence ID" value="NZ_AP031500.1"/>
</dbReference>
<dbReference type="Proteomes" id="UP001595548">
    <property type="component" value="Unassembled WGS sequence"/>
</dbReference>
<keyword evidence="12" id="KW-0560">Oxidoreductase</keyword>
<keyword evidence="11 17" id="KW-0274">FAD</keyword>
<evidence type="ECO:0000256" key="13">
    <source>
        <dbReference type="ARBA" id="ARBA00023004"/>
    </source>
</evidence>
<evidence type="ECO:0000256" key="9">
    <source>
        <dbReference type="ARBA" id="ARBA00022714"/>
    </source>
</evidence>
<evidence type="ECO:0000256" key="4">
    <source>
        <dbReference type="ARBA" id="ARBA00005096"/>
    </source>
</evidence>
<feature type="domain" description="Nitrite/Sulfite reductase ferredoxin-like" evidence="20">
    <location>
        <begin position="559"/>
        <end position="619"/>
    </location>
</feature>
<keyword evidence="9" id="KW-0001">2Fe-2S</keyword>
<proteinExistence type="inferred from homology"/>
<comment type="cofactor">
    <cofactor evidence="16">
        <name>[2Fe-2S] cluster</name>
        <dbReference type="ChEBI" id="CHEBI:190135"/>
    </cofactor>
</comment>
<dbReference type="PRINTS" id="PR00397">
    <property type="entry name" value="SIROHAEM"/>
</dbReference>
<evidence type="ECO:0000256" key="12">
    <source>
        <dbReference type="ARBA" id="ARBA00023002"/>
    </source>
</evidence>
<dbReference type="EMBL" id="JBHRTL010000004">
    <property type="protein sequence ID" value="MFC3154354.1"/>
    <property type="molecule type" value="Genomic_DNA"/>
</dbReference>
<dbReference type="PANTHER" id="PTHR43809">
    <property type="entry name" value="NITRITE REDUCTASE (NADH) LARGE SUBUNIT"/>
    <property type="match status" value="1"/>
</dbReference>
<dbReference type="InterPro" id="IPR041575">
    <property type="entry name" value="Rubredoxin_C"/>
</dbReference>
<keyword evidence="8 17" id="KW-0285">Flavoprotein</keyword>
<dbReference type="InterPro" id="IPR023753">
    <property type="entry name" value="FAD/NAD-binding_dom"/>
</dbReference>
<feature type="domain" description="BFD-like [2Fe-2S]-binding" evidence="21">
    <location>
        <begin position="424"/>
        <end position="470"/>
    </location>
</feature>
<feature type="region of interest" description="Disordered" evidence="18">
    <location>
        <begin position="824"/>
        <end position="846"/>
    </location>
</feature>
<comment type="cofactor">
    <cofactor evidence="1">
        <name>siroheme</name>
        <dbReference type="ChEBI" id="CHEBI:60052"/>
    </cofactor>
</comment>
<keyword evidence="15 17" id="KW-0534">Nitrate assimilation</keyword>
<accession>A0ABV7HKF3</accession>